<keyword evidence="1" id="KW-1133">Transmembrane helix</keyword>
<organism evidence="3 4">
    <name type="scientific">Dendrobium catenatum</name>
    <dbReference type="NCBI Taxonomy" id="906689"/>
    <lineage>
        <taxon>Eukaryota</taxon>
        <taxon>Viridiplantae</taxon>
        <taxon>Streptophyta</taxon>
        <taxon>Embryophyta</taxon>
        <taxon>Tracheophyta</taxon>
        <taxon>Spermatophyta</taxon>
        <taxon>Magnoliopsida</taxon>
        <taxon>Liliopsida</taxon>
        <taxon>Asparagales</taxon>
        <taxon>Orchidaceae</taxon>
        <taxon>Epidendroideae</taxon>
        <taxon>Malaxideae</taxon>
        <taxon>Dendrobiinae</taxon>
        <taxon>Dendrobium</taxon>
    </lineage>
</organism>
<accession>A0A2I0VMK3</accession>
<evidence type="ECO:0000313" key="3">
    <source>
        <dbReference type="EMBL" id="PKU64641.1"/>
    </source>
</evidence>
<protein>
    <submittedName>
        <fullName evidence="3">Arabinogalactan peptide 22</fullName>
    </submittedName>
</protein>
<dbReference type="AlphaFoldDB" id="A0A2I0VMK3"/>
<dbReference type="InterPro" id="IPR009424">
    <property type="entry name" value="AGP16/20/22/41"/>
</dbReference>
<keyword evidence="2" id="KW-0732">Signal</keyword>
<reference evidence="3 4" key="1">
    <citation type="journal article" date="2016" name="Sci. Rep.">
        <title>The Dendrobium catenatum Lindl. genome sequence provides insights into polysaccharide synthase, floral development and adaptive evolution.</title>
        <authorList>
            <person name="Zhang G.Q."/>
            <person name="Xu Q."/>
            <person name="Bian C."/>
            <person name="Tsai W.C."/>
            <person name="Yeh C.M."/>
            <person name="Liu K.W."/>
            <person name="Yoshida K."/>
            <person name="Zhang L.S."/>
            <person name="Chang S.B."/>
            <person name="Chen F."/>
            <person name="Shi Y."/>
            <person name="Su Y.Y."/>
            <person name="Zhang Y.Q."/>
            <person name="Chen L.J."/>
            <person name="Yin Y."/>
            <person name="Lin M."/>
            <person name="Huang H."/>
            <person name="Deng H."/>
            <person name="Wang Z.W."/>
            <person name="Zhu S.L."/>
            <person name="Zhao X."/>
            <person name="Deng C."/>
            <person name="Niu S.C."/>
            <person name="Huang J."/>
            <person name="Wang M."/>
            <person name="Liu G.H."/>
            <person name="Yang H.J."/>
            <person name="Xiao X.J."/>
            <person name="Hsiao Y.Y."/>
            <person name="Wu W.L."/>
            <person name="Chen Y.Y."/>
            <person name="Mitsuda N."/>
            <person name="Ohme-Takagi M."/>
            <person name="Luo Y.B."/>
            <person name="Van de Peer Y."/>
            <person name="Liu Z.J."/>
        </authorList>
    </citation>
    <scope>NUCLEOTIDE SEQUENCE [LARGE SCALE GENOMIC DNA]</scope>
    <source>
        <tissue evidence="3">The whole plant</tissue>
    </source>
</reference>
<evidence type="ECO:0000256" key="2">
    <source>
        <dbReference type="SAM" id="SignalP"/>
    </source>
</evidence>
<dbReference type="EMBL" id="KZ503405">
    <property type="protein sequence ID" value="PKU64641.1"/>
    <property type="molecule type" value="Genomic_DNA"/>
</dbReference>
<evidence type="ECO:0000313" key="4">
    <source>
        <dbReference type="Proteomes" id="UP000233837"/>
    </source>
</evidence>
<keyword evidence="1" id="KW-0472">Membrane</keyword>
<feature type="chain" id="PRO_5014137714" evidence="2">
    <location>
        <begin position="27"/>
        <end position="67"/>
    </location>
</feature>
<proteinExistence type="predicted"/>
<evidence type="ECO:0000256" key="1">
    <source>
        <dbReference type="SAM" id="Phobius"/>
    </source>
</evidence>
<sequence length="67" mass="7503">MSSMKVPALLLMAYFLLSIFLHPCLSLGLQNTSNQITEAYRNDAKAIDQGIAYMLMLIALVLTYLIH</sequence>
<reference evidence="3 4" key="2">
    <citation type="journal article" date="2017" name="Nature">
        <title>The Apostasia genome and the evolution of orchids.</title>
        <authorList>
            <person name="Zhang G.Q."/>
            <person name="Liu K.W."/>
            <person name="Li Z."/>
            <person name="Lohaus R."/>
            <person name="Hsiao Y.Y."/>
            <person name="Niu S.C."/>
            <person name="Wang J.Y."/>
            <person name="Lin Y.C."/>
            <person name="Xu Q."/>
            <person name="Chen L.J."/>
            <person name="Yoshida K."/>
            <person name="Fujiwara S."/>
            <person name="Wang Z.W."/>
            <person name="Zhang Y.Q."/>
            <person name="Mitsuda N."/>
            <person name="Wang M."/>
            <person name="Liu G.H."/>
            <person name="Pecoraro L."/>
            <person name="Huang H.X."/>
            <person name="Xiao X.J."/>
            <person name="Lin M."/>
            <person name="Wu X.Y."/>
            <person name="Wu W.L."/>
            <person name="Chen Y.Y."/>
            <person name="Chang S.B."/>
            <person name="Sakamoto S."/>
            <person name="Ohme-Takagi M."/>
            <person name="Yagi M."/>
            <person name="Zeng S.J."/>
            <person name="Shen C.Y."/>
            <person name="Yeh C.M."/>
            <person name="Luo Y.B."/>
            <person name="Tsai W.C."/>
            <person name="Van de Peer Y."/>
            <person name="Liu Z.J."/>
        </authorList>
    </citation>
    <scope>NUCLEOTIDE SEQUENCE [LARGE SCALE GENOMIC DNA]</scope>
    <source>
        <tissue evidence="3">The whole plant</tissue>
    </source>
</reference>
<dbReference type="Proteomes" id="UP000233837">
    <property type="component" value="Unassembled WGS sequence"/>
</dbReference>
<dbReference type="Pfam" id="PF06376">
    <property type="entry name" value="AGP"/>
    <property type="match status" value="1"/>
</dbReference>
<keyword evidence="1" id="KW-0812">Transmembrane</keyword>
<keyword evidence="4" id="KW-1185">Reference proteome</keyword>
<name>A0A2I0VMK3_9ASPA</name>
<dbReference type="PANTHER" id="PTHR33374">
    <property type="entry name" value="ARABINOGALACTAN PROTEIN 20"/>
    <property type="match status" value="1"/>
</dbReference>
<feature type="transmembrane region" description="Helical" evidence="1">
    <location>
        <begin position="50"/>
        <end position="66"/>
    </location>
</feature>
<gene>
    <name evidence="3" type="primary">AGP22</name>
    <name evidence="3" type="ORF">MA16_Dca026654</name>
</gene>
<feature type="signal peptide" evidence="2">
    <location>
        <begin position="1"/>
        <end position="26"/>
    </location>
</feature>